<reference evidence="1" key="1">
    <citation type="submission" date="2020-08" db="EMBL/GenBank/DDBJ databases">
        <title>Multicomponent nature underlies the extraordinary mechanical properties of spider dragline silk.</title>
        <authorList>
            <person name="Kono N."/>
            <person name="Nakamura H."/>
            <person name="Mori M."/>
            <person name="Yoshida Y."/>
            <person name="Ohtoshi R."/>
            <person name="Malay A.D."/>
            <person name="Moran D.A.P."/>
            <person name="Tomita M."/>
            <person name="Numata K."/>
            <person name="Arakawa K."/>
        </authorList>
    </citation>
    <scope>NUCLEOTIDE SEQUENCE</scope>
</reference>
<dbReference type="EMBL" id="BMAV01025555">
    <property type="protein sequence ID" value="GFS42490.1"/>
    <property type="molecule type" value="Genomic_DNA"/>
</dbReference>
<dbReference type="OrthoDB" id="6434809at2759"/>
<organism evidence="1 2">
    <name type="scientific">Trichonephila inaurata madagascariensis</name>
    <dbReference type="NCBI Taxonomy" id="2747483"/>
    <lineage>
        <taxon>Eukaryota</taxon>
        <taxon>Metazoa</taxon>
        <taxon>Ecdysozoa</taxon>
        <taxon>Arthropoda</taxon>
        <taxon>Chelicerata</taxon>
        <taxon>Arachnida</taxon>
        <taxon>Araneae</taxon>
        <taxon>Araneomorphae</taxon>
        <taxon>Entelegynae</taxon>
        <taxon>Araneoidea</taxon>
        <taxon>Nephilidae</taxon>
        <taxon>Trichonephila</taxon>
        <taxon>Trichonephila inaurata</taxon>
    </lineage>
</organism>
<dbReference type="Proteomes" id="UP000886998">
    <property type="component" value="Unassembled WGS sequence"/>
</dbReference>
<keyword evidence="2" id="KW-1185">Reference proteome</keyword>
<comment type="caution">
    <text evidence="1">The sequence shown here is derived from an EMBL/GenBank/DDBJ whole genome shotgun (WGS) entry which is preliminary data.</text>
</comment>
<protein>
    <submittedName>
        <fullName evidence="1">Uncharacterized protein</fullName>
    </submittedName>
</protein>
<evidence type="ECO:0000313" key="1">
    <source>
        <dbReference type="EMBL" id="GFS42490.1"/>
    </source>
</evidence>
<dbReference type="Gene3D" id="3.90.70.120">
    <property type="match status" value="1"/>
</dbReference>
<proteinExistence type="predicted"/>
<sequence length="251" mass="28151">MQCLGMVLANIVRASILEPNRWTTTKLSENMIESDDIYQQIVTENEHRGGLAVEEDSYLEILHMNVIKHDFIMYDSAFSIEYDDNTPYIGILSGSVNDGELARTLKSSINTMFEIDHHKSGVLTAEGYSYGVIHNADKYYFTNSHSCGTAGGKARRPNRKACVLECDTFDELLRVCKRATGSKNVQYTVNYIDAHVKDNIVRNYGIDQEAATQKIVRLQPSQAETVPLIQTSVMAPIDCSEPNVEDEIEIS</sequence>
<accession>A0A8X6JLV3</accession>
<name>A0A8X6JLV3_9ARAC</name>
<dbReference type="AlphaFoldDB" id="A0A8X6JLV3"/>
<evidence type="ECO:0000313" key="2">
    <source>
        <dbReference type="Proteomes" id="UP000886998"/>
    </source>
</evidence>
<gene>
    <name evidence="1" type="primary">AVEN_184281_1</name>
    <name evidence="1" type="ORF">TNIN_464351</name>
</gene>